<dbReference type="Gene3D" id="3.90.1640.30">
    <property type="match status" value="1"/>
</dbReference>
<evidence type="ECO:0000256" key="5">
    <source>
        <dbReference type="ARBA" id="ARBA00022839"/>
    </source>
</evidence>
<dbReference type="Gene3D" id="2.40.50.460">
    <property type="match status" value="1"/>
</dbReference>
<proteinExistence type="inferred from homology"/>
<sequence length="578" mass="64302">MTKRWCVAETISEDVRLSFPEYSSVLLQLLWNRNQQTQDCMDIFLGPDWNRDTCDPFLFQHISRAVERTFTALEQGEKIVIHGDYDADGVCGSAVLLSGLRDICRACGFDEHQLSFYIPHREKEGYGFSPETAEHLYEQEKANLIITVDCGISNAPAIARAKALGIDTIICDHHTVPDLIPQEAILLHPLVPGEIFPNKHLCGTGVAFKFVSALFSEARKHGADFPEGYEKWLLDLVAIATVTDVMPLQGENRVLEMFGLLVLNKTRRIGLQKLFEVAGIIPGKIDTWTIGFQIGPRLNAAGRMHHASVALELLLSEDSAEATRLAGELHETNLARQKASEQMYQTARAKLTEMTGKNLLVAVEEGWSAGLVGLVAGKLLYEFHRPVFVVGKDGEKFVASGRSIPGFDITQALQAAAEHLDRFGGHPQACGFSTTGEDRFLRAVEVMTACADEILSHTELTPQLLIEAEVNLEEIGWPLFQDLQRFEPFGEGNRVPIFCTRNLEMVAIEYMGKDEKHARFLLKNANGMMKRFVAFGFGTLAQTFSVGMHVDVAYEVGLNEWKGNREIQLKVVDLVPNT</sequence>
<dbReference type="NCBIfam" id="TIGR00644">
    <property type="entry name" value="recJ"/>
    <property type="match status" value="1"/>
</dbReference>
<dbReference type="GO" id="GO:0006310">
    <property type="term" value="P:DNA recombination"/>
    <property type="evidence" value="ECO:0007669"/>
    <property type="project" value="InterPro"/>
</dbReference>
<dbReference type="InterPro" id="IPR041122">
    <property type="entry name" value="RecJ_OB"/>
</dbReference>
<organism evidence="9 10">
    <name type="scientific">Candidatus Uhrbacteria bacterium GW2011_GWC2_41_11</name>
    <dbReference type="NCBI Taxonomy" id="1618985"/>
    <lineage>
        <taxon>Bacteria</taxon>
        <taxon>Candidatus Uhriibacteriota</taxon>
    </lineage>
</organism>
<dbReference type="InterPro" id="IPR051673">
    <property type="entry name" value="SSDNA_exonuclease_RecJ"/>
</dbReference>
<accession>A0A0G0UGS4</accession>
<dbReference type="PANTHER" id="PTHR30255">
    <property type="entry name" value="SINGLE-STRANDED-DNA-SPECIFIC EXONUCLEASE RECJ"/>
    <property type="match status" value="1"/>
</dbReference>
<keyword evidence="4" id="KW-0378">Hydrolase</keyword>
<evidence type="ECO:0000256" key="4">
    <source>
        <dbReference type="ARBA" id="ARBA00022801"/>
    </source>
</evidence>
<feature type="domain" description="DHHA1" evidence="7">
    <location>
        <begin position="357"/>
        <end position="450"/>
    </location>
</feature>
<dbReference type="GO" id="GO:0003676">
    <property type="term" value="F:nucleic acid binding"/>
    <property type="evidence" value="ECO:0007669"/>
    <property type="project" value="InterPro"/>
</dbReference>
<evidence type="ECO:0000259" key="7">
    <source>
        <dbReference type="Pfam" id="PF02272"/>
    </source>
</evidence>
<keyword evidence="5 9" id="KW-0269">Exonuclease</keyword>
<dbReference type="Pfam" id="PF01368">
    <property type="entry name" value="DHH"/>
    <property type="match status" value="1"/>
</dbReference>
<evidence type="ECO:0000259" key="8">
    <source>
        <dbReference type="Pfam" id="PF17768"/>
    </source>
</evidence>
<dbReference type="InterPro" id="IPR038763">
    <property type="entry name" value="DHH_sf"/>
</dbReference>
<dbReference type="PATRIC" id="fig|1618985.3.peg.725"/>
<evidence type="ECO:0000256" key="1">
    <source>
        <dbReference type="ARBA" id="ARBA00005915"/>
    </source>
</evidence>
<comment type="similarity">
    <text evidence="1">Belongs to the RecJ family.</text>
</comment>
<dbReference type="GO" id="GO:0008409">
    <property type="term" value="F:5'-3' exonuclease activity"/>
    <property type="evidence" value="ECO:0007669"/>
    <property type="project" value="InterPro"/>
</dbReference>
<dbReference type="PANTHER" id="PTHR30255:SF2">
    <property type="entry name" value="SINGLE-STRANDED-DNA-SPECIFIC EXONUCLEASE RECJ"/>
    <property type="match status" value="1"/>
</dbReference>
<evidence type="ECO:0000259" key="6">
    <source>
        <dbReference type="Pfam" id="PF01368"/>
    </source>
</evidence>
<dbReference type="Proteomes" id="UP000034616">
    <property type="component" value="Unassembled WGS sequence"/>
</dbReference>
<dbReference type="InterPro" id="IPR003156">
    <property type="entry name" value="DHHA1_dom"/>
</dbReference>
<dbReference type="InterPro" id="IPR001667">
    <property type="entry name" value="DDH_dom"/>
</dbReference>
<name>A0A0G0UGS4_9BACT</name>
<dbReference type="Pfam" id="PF02272">
    <property type="entry name" value="DHHA1"/>
    <property type="match status" value="1"/>
</dbReference>
<dbReference type="AlphaFoldDB" id="A0A0G0UGS4"/>
<dbReference type="EMBL" id="LCAH01000010">
    <property type="protein sequence ID" value="KKR86656.1"/>
    <property type="molecule type" value="Genomic_DNA"/>
</dbReference>
<evidence type="ECO:0000313" key="9">
    <source>
        <dbReference type="EMBL" id="KKR86656.1"/>
    </source>
</evidence>
<evidence type="ECO:0000313" key="10">
    <source>
        <dbReference type="Proteomes" id="UP000034616"/>
    </source>
</evidence>
<evidence type="ECO:0000256" key="2">
    <source>
        <dbReference type="ARBA" id="ARBA00019841"/>
    </source>
</evidence>
<reference evidence="9 10" key="1">
    <citation type="journal article" date="2015" name="Nature">
        <title>rRNA introns, odd ribosomes, and small enigmatic genomes across a large radiation of phyla.</title>
        <authorList>
            <person name="Brown C.T."/>
            <person name="Hug L.A."/>
            <person name="Thomas B.C."/>
            <person name="Sharon I."/>
            <person name="Castelle C.J."/>
            <person name="Singh A."/>
            <person name="Wilkins M.J."/>
            <person name="Williams K.H."/>
            <person name="Banfield J.F."/>
        </authorList>
    </citation>
    <scope>NUCLEOTIDE SEQUENCE [LARGE SCALE GENOMIC DNA]</scope>
</reference>
<feature type="domain" description="DDH" evidence="6">
    <location>
        <begin position="78"/>
        <end position="241"/>
    </location>
</feature>
<protein>
    <recommendedName>
        <fullName evidence="2">Single-stranded-DNA-specific exonuclease RecJ</fullName>
    </recommendedName>
</protein>
<comment type="caution">
    <text evidence="9">The sequence shown here is derived from an EMBL/GenBank/DDBJ whole genome shotgun (WGS) entry which is preliminary data.</text>
</comment>
<dbReference type="SUPFAM" id="SSF64182">
    <property type="entry name" value="DHH phosphoesterases"/>
    <property type="match status" value="1"/>
</dbReference>
<dbReference type="GO" id="GO:0006281">
    <property type="term" value="P:DNA repair"/>
    <property type="evidence" value="ECO:0007669"/>
    <property type="project" value="InterPro"/>
</dbReference>
<dbReference type="InterPro" id="IPR004610">
    <property type="entry name" value="RecJ"/>
</dbReference>
<dbReference type="Pfam" id="PF17768">
    <property type="entry name" value="RecJ_OB"/>
    <property type="match status" value="1"/>
</dbReference>
<feature type="domain" description="RecJ OB" evidence="8">
    <location>
        <begin position="466"/>
        <end position="573"/>
    </location>
</feature>
<keyword evidence="3" id="KW-0540">Nuclease</keyword>
<evidence type="ECO:0000256" key="3">
    <source>
        <dbReference type="ARBA" id="ARBA00022722"/>
    </source>
</evidence>
<gene>
    <name evidence="9" type="ORF">UU35_C0010G0034</name>
</gene>